<dbReference type="EC" id="1.1.1.262" evidence="5"/>
<dbReference type="GO" id="GO:0051287">
    <property type="term" value="F:NAD binding"/>
    <property type="evidence" value="ECO:0007669"/>
    <property type="project" value="InterPro"/>
</dbReference>
<dbReference type="InterPro" id="IPR005255">
    <property type="entry name" value="PdxA_fam"/>
</dbReference>
<keyword evidence="1" id="KW-0479">Metal-binding</keyword>
<evidence type="ECO:0000313" key="5">
    <source>
        <dbReference type="EMBL" id="MBO8440441.1"/>
    </source>
</evidence>
<proteinExistence type="predicted"/>
<feature type="compositionally biased region" description="Basic and acidic residues" evidence="4">
    <location>
        <begin position="344"/>
        <end position="353"/>
    </location>
</feature>
<dbReference type="SUPFAM" id="SSF53659">
    <property type="entry name" value="Isocitrate/Isopropylmalate dehydrogenase-like"/>
    <property type="match status" value="1"/>
</dbReference>
<dbReference type="Gene3D" id="3.40.718.10">
    <property type="entry name" value="Isopropylmalate Dehydrogenase"/>
    <property type="match status" value="1"/>
</dbReference>
<dbReference type="EMBL" id="JADIMV010000128">
    <property type="protein sequence ID" value="MBO8440441.1"/>
    <property type="molecule type" value="Genomic_DNA"/>
</dbReference>
<name>A0A940DKZ3_9BACT</name>
<evidence type="ECO:0000256" key="2">
    <source>
        <dbReference type="ARBA" id="ARBA00023002"/>
    </source>
</evidence>
<protein>
    <submittedName>
        <fullName evidence="5">4-hydroxythreonine-4-phosphate dehydrogenase PdxA</fullName>
        <ecNumber evidence="5">1.1.1.262</ecNumber>
    </submittedName>
</protein>
<sequence>MGKLMKIGITQGDINGIGYEVILKALTDSHILEVCTPVIYGSAKAASFHKKSLGIDSYTISVSRSADDVNPHKISIINTSGGDEPKVELGQPTPEAGRSALEALEAATRDLLDGRIDAIVTAPINKNTIQSDAFRFPGHTEYLESKAGGEALMILASENLRVALVTTHLPVSRVAESISSDLIVSKLRLLDKSLREDFNIIRPRIAVLGLNPHAGDGGVLGTEEQEVIIPAIKSAVDEGIVCVGPFAADGFFGSGNFKRYDAVLAMYHDQGLAPFKALTMDNGVNITAGLPIVRTSPAHGTGYDIAGKDCASALSMREAIYRACRIVRNRADYAEKFANPLPFPKHEEKRQPKEFTLNFLKNDDKEEKN</sequence>
<keyword evidence="2 5" id="KW-0560">Oxidoreductase</keyword>
<dbReference type="NCBIfam" id="TIGR00557">
    <property type="entry name" value="pdxA"/>
    <property type="match status" value="1"/>
</dbReference>
<evidence type="ECO:0000256" key="3">
    <source>
        <dbReference type="ARBA" id="ARBA00023027"/>
    </source>
</evidence>
<evidence type="ECO:0000313" key="6">
    <source>
        <dbReference type="Proteomes" id="UP000712007"/>
    </source>
</evidence>
<comment type="caution">
    <text evidence="5">The sequence shown here is derived from an EMBL/GenBank/DDBJ whole genome shotgun (WGS) entry which is preliminary data.</text>
</comment>
<feature type="region of interest" description="Disordered" evidence="4">
    <location>
        <begin position="343"/>
        <end position="369"/>
    </location>
</feature>
<dbReference type="Proteomes" id="UP000712007">
    <property type="component" value="Unassembled WGS sequence"/>
</dbReference>
<organism evidence="5 6">
    <name type="scientific">Candidatus Aphodosoma intestinipullorum</name>
    <dbReference type="NCBI Taxonomy" id="2840674"/>
    <lineage>
        <taxon>Bacteria</taxon>
        <taxon>Pseudomonadati</taxon>
        <taxon>Bacteroidota</taxon>
        <taxon>Bacteroidia</taxon>
        <taxon>Bacteroidales</taxon>
        <taxon>Candidatus Aphodosoma</taxon>
    </lineage>
</organism>
<reference evidence="5" key="2">
    <citation type="journal article" date="2021" name="PeerJ">
        <title>Extensive microbial diversity within the chicken gut microbiome revealed by metagenomics and culture.</title>
        <authorList>
            <person name="Gilroy R."/>
            <person name="Ravi A."/>
            <person name="Getino M."/>
            <person name="Pursley I."/>
            <person name="Horton D.L."/>
            <person name="Alikhan N.F."/>
            <person name="Baker D."/>
            <person name="Gharbi K."/>
            <person name="Hall N."/>
            <person name="Watson M."/>
            <person name="Adriaenssens E.M."/>
            <person name="Foster-Nyarko E."/>
            <person name="Jarju S."/>
            <person name="Secka A."/>
            <person name="Antonio M."/>
            <person name="Oren A."/>
            <person name="Chaudhuri R.R."/>
            <person name="La Ragione R."/>
            <person name="Hildebrand F."/>
            <person name="Pallen M.J."/>
        </authorList>
    </citation>
    <scope>NUCLEOTIDE SEQUENCE</scope>
    <source>
        <strain evidence="5">3924</strain>
    </source>
</reference>
<evidence type="ECO:0000256" key="1">
    <source>
        <dbReference type="ARBA" id="ARBA00022723"/>
    </source>
</evidence>
<dbReference type="Pfam" id="PF04166">
    <property type="entry name" value="PdxA"/>
    <property type="match status" value="1"/>
</dbReference>
<gene>
    <name evidence="5" type="primary">pdxA</name>
    <name evidence="5" type="ORF">IAC51_07310</name>
</gene>
<dbReference type="GO" id="GO:0050570">
    <property type="term" value="F:4-hydroxythreonine-4-phosphate dehydrogenase activity"/>
    <property type="evidence" value="ECO:0007669"/>
    <property type="project" value="UniProtKB-EC"/>
</dbReference>
<dbReference type="GO" id="GO:0046872">
    <property type="term" value="F:metal ion binding"/>
    <property type="evidence" value="ECO:0007669"/>
    <property type="project" value="UniProtKB-KW"/>
</dbReference>
<dbReference type="PANTHER" id="PTHR30004">
    <property type="entry name" value="4-HYDROXYTHREONINE-4-PHOSPHATE DEHYDROGENASE"/>
    <property type="match status" value="1"/>
</dbReference>
<evidence type="ECO:0000256" key="4">
    <source>
        <dbReference type="SAM" id="MobiDB-lite"/>
    </source>
</evidence>
<dbReference type="AlphaFoldDB" id="A0A940DKZ3"/>
<dbReference type="PANTHER" id="PTHR30004:SF6">
    <property type="entry name" value="D-THREONATE 4-PHOSPHATE DEHYDROGENASE"/>
    <property type="match status" value="1"/>
</dbReference>
<accession>A0A940DKZ3</accession>
<keyword evidence="3" id="KW-0520">NAD</keyword>
<reference evidence="5" key="1">
    <citation type="submission" date="2020-10" db="EMBL/GenBank/DDBJ databases">
        <authorList>
            <person name="Gilroy R."/>
        </authorList>
    </citation>
    <scope>NUCLEOTIDE SEQUENCE</scope>
    <source>
        <strain evidence="5">3924</strain>
    </source>
</reference>